<dbReference type="SUPFAM" id="SSF56281">
    <property type="entry name" value="Metallo-hydrolase/oxidoreductase"/>
    <property type="match status" value="1"/>
</dbReference>
<dbReference type="HOGENOM" id="CLU_1127489_0_0_6"/>
<feature type="domain" description="Metallo-beta-lactamase" evidence="1">
    <location>
        <begin position="81"/>
        <end position="183"/>
    </location>
</feature>
<dbReference type="STRING" id="663321.REG_1512"/>
<dbReference type="eggNOG" id="COG1234">
    <property type="taxonomic scope" value="Bacteria"/>
</dbReference>
<organism evidence="2 3">
    <name type="scientific">Candidatus Regiella insecticola LSR1</name>
    <dbReference type="NCBI Taxonomy" id="663321"/>
    <lineage>
        <taxon>Bacteria</taxon>
        <taxon>Pseudomonadati</taxon>
        <taxon>Pseudomonadota</taxon>
        <taxon>Gammaproteobacteria</taxon>
        <taxon>Enterobacterales</taxon>
        <taxon>Enterobacteriaceae</taxon>
        <taxon>aphid secondary symbionts</taxon>
        <taxon>Candidatus Regiella</taxon>
    </lineage>
</organism>
<sequence>MVLLGRTEQMKIWGPVGTLKMRDGMRTMYGHDVQNRSDEHNKKESLDLMVTEIENPKENVCPKKGDPISLGQELYKEKDNTPAAHEIKVTAFPVCHADGNPAFGYSITYNNRKVVLSGDTTYSRNVVHHGMNADLIVHNVIATGKDFSHTPEMQIILGKLTTPEQAADVFKEAKPKMAVFSHIVKKGLPGAEGDKEIMKRTQETYKGPLEMGVDRMIIDIGSQVKLIKPKVISDLTDLDFKKHPDK</sequence>
<reference evidence="2" key="1">
    <citation type="journal article" date="2009" name="Environ. Microbiol.">
        <title>Dynamics of genome evolution in facultative symbionts of aphids.</title>
        <authorList>
            <person name="Degnan P.H."/>
            <person name="Leonardo T.E."/>
            <person name="Cass B.N."/>
            <person name="Hurwitz B."/>
            <person name="Stern D."/>
            <person name="Gibbs R.A."/>
            <person name="Richards S."/>
            <person name="Moran N.A."/>
        </authorList>
    </citation>
    <scope>NUCLEOTIDE SEQUENCE [LARGE SCALE GENOMIC DNA]</scope>
    <source>
        <strain evidence="2">LSR1</strain>
    </source>
</reference>
<dbReference type="InterPro" id="IPR036866">
    <property type="entry name" value="RibonucZ/Hydroxyglut_hydro"/>
</dbReference>
<dbReference type="Proteomes" id="UP000005726">
    <property type="component" value="Unassembled WGS sequence"/>
</dbReference>
<protein>
    <recommendedName>
        <fullName evidence="1">Metallo-beta-lactamase domain-containing protein</fullName>
    </recommendedName>
</protein>
<dbReference type="EMBL" id="GL379610">
    <property type="protein sequence ID" value="EFL91540.1"/>
    <property type="molecule type" value="Genomic_DNA"/>
</dbReference>
<dbReference type="AlphaFoldDB" id="E0WTY2"/>
<gene>
    <name evidence="2" type="ORF">REG_1512</name>
</gene>
<evidence type="ECO:0000259" key="1">
    <source>
        <dbReference type="Pfam" id="PF12706"/>
    </source>
</evidence>
<accession>E0WTY2</accession>
<keyword evidence="3" id="KW-1185">Reference proteome</keyword>
<dbReference type="Pfam" id="PF12706">
    <property type="entry name" value="Lactamase_B_2"/>
    <property type="match status" value="1"/>
</dbReference>
<proteinExistence type="predicted"/>
<name>E0WTY2_9ENTR</name>
<dbReference type="Gene3D" id="3.60.15.10">
    <property type="entry name" value="Ribonuclease Z/Hydroxyacylglutathione hydrolase-like"/>
    <property type="match status" value="1"/>
</dbReference>
<evidence type="ECO:0000313" key="2">
    <source>
        <dbReference type="EMBL" id="EFL91540.1"/>
    </source>
</evidence>
<dbReference type="InterPro" id="IPR001279">
    <property type="entry name" value="Metallo-B-lactamas"/>
</dbReference>
<evidence type="ECO:0000313" key="3">
    <source>
        <dbReference type="Proteomes" id="UP000005726"/>
    </source>
</evidence>